<dbReference type="InterPro" id="IPR045179">
    <property type="entry name" value="YgfZ/GcvT"/>
</dbReference>
<reference evidence="6 7" key="1">
    <citation type="submission" date="2021-02" db="EMBL/GenBank/DDBJ databases">
        <title>Porcisia hertigi Genome sequencing and assembly.</title>
        <authorList>
            <person name="Almutairi H."/>
            <person name="Gatherer D."/>
        </authorList>
    </citation>
    <scope>NUCLEOTIDE SEQUENCE [LARGE SCALE GENOMIC DNA]</scope>
    <source>
        <strain evidence="6 7">C119</strain>
    </source>
</reference>
<protein>
    <recommendedName>
        <fullName evidence="5">CAF17 C-terminal domain-containing protein</fullName>
    </recommendedName>
</protein>
<dbReference type="AlphaFoldDB" id="A0A836HPJ0"/>
<dbReference type="Pfam" id="PF25455">
    <property type="entry name" value="Beta-barrel_CAF17_C"/>
    <property type="match status" value="1"/>
</dbReference>
<evidence type="ECO:0000256" key="2">
    <source>
        <dbReference type="ARBA" id="ARBA00022946"/>
    </source>
</evidence>
<feature type="region of interest" description="Disordered" evidence="4">
    <location>
        <begin position="181"/>
        <end position="205"/>
    </location>
</feature>
<dbReference type="GO" id="GO:0016226">
    <property type="term" value="P:iron-sulfur cluster assembly"/>
    <property type="evidence" value="ECO:0007669"/>
    <property type="project" value="TreeGrafter"/>
</dbReference>
<dbReference type="PANTHER" id="PTHR22602:SF0">
    <property type="entry name" value="TRANSFERASE CAF17, MITOCHONDRIAL-RELATED"/>
    <property type="match status" value="1"/>
</dbReference>
<dbReference type="Gene3D" id="2.40.30.160">
    <property type="match status" value="1"/>
</dbReference>
<evidence type="ECO:0000256" key="4">
    <source>
        <dbReference type="SAM" id="MobiDB-lite"/>
    </source>
</evidence>
<comment type="caution">
    <text evidence="6">The sequence shown here is derived from an EMBL/GenBank/DDBJ whole genome shotgun (WGS) entry which is preliminary data.</text>
</comment>
<dbReference type="InterPro" id="IPR017703">
    <property type="entry name" value="YgfZ/GCV_T_CS"/>
</dbReference>
<feature type="domain" description="CAF17 C-terminal" evidence="5">
    <location>
        <begin position="291"/>
        <end position="387"/>
    </location>
</feature>
<evidence type="ECO:0000256" key="3">
    <source>
        <dbReference type="ARBA" id="ARBA00023128"/>
    </source>
</evidence>
<dbReference type="OrthoDB" id="191995at2759"/>
<comment type="subcellular location">
    <subcellularLocation>
        <location evidence="1">Mitochondrion</location>
    </subcellularLocation>
</comment>
<dbReference type="RefSeq" id="XP_067756879.1">
    <property type="nucleotide sequence ID" value="XM_067901613.1"/>
</dbReference>
<dbReference type="InterPro" id="IPR057460">
    <property type="entry name" value="CAF17_C"/>
</dbReference>
<keyword evidence="7" id="KW-1185">Reference proteome</keyword>
<dbReference type="PANTHER" id="PTHR22602">
    <property type="entry name" value="TRANSFERASE CAF17, MITOCHONDRIAL-RELATED"/>
    <property type="match status" value="1"/>
</dbReference>
<keyword evidence="3" id="KW-0496">Mitochondrion</keyword>
<dbReference type="GeneID" id="94291690"/>
<dbReference type="NCBIfam" id="TIGR03317">
    <property type="entry name" value="ygfZ_signature"/>
    <property type="match status" value="1"/>
</dbReference>
<dbReference type="Proteomes" id="UP000674318">
    <property type="component" value="Chromosome 24"/>
</dbReference>
<dbReference type="InterPro" id="IPR027266">
    <property type="entry name" value="TrmE/GcvT-like"/>
</dbReference>
<sequence>MMSLAPFACRLANRCILRVRGTDAHEFLQGVFTNDLRELHPAGSIYGCFLYFTGRVLCDAHLYQCKQIHNGQASILIDVHESCTAELFDHLTEMRMRKKVTIENLNRELVVLAMLGKTPSTPPTGVDMTCSSDLGSGMDAQANSPTLSASETLGERHAQYFADPRNDALFSRWSPLSSEPRLESQDAAAASMTVPRTSSPSPDAVSIATPPKWFLRRCVMPATWAPPLSSADPYTSLLYSRGIGEGPDVFKNNKSLPFEGNLDFLKGVSFHKGCYLGQELTHRTHVMLVTRKRTVPLRFGHPRVNPAIAAAAAATSDDAIPTTRPVQVGESLFSAAKEKIGEVTGVCGDVGVGLLRLRYVDKATKTVPSLQLKDGTSVQTQLPDWWPSKEVKKLLKNNT</sequence>
<accession>A0A836HPJ0</accession>
<dbReference type="EMBL" id="JAFJZO010000024">
    <property type="protein sequence ID" value="KAG5503517.1"/>
    <property type="molecule type" value="Genomic_DNA"/>
</dbReference>
<name>A0A836HPJ0_9TRYP</name>
<proteinExistence type="predicted"/>
<organism evidence="6 7">
    <name type="scientific">Porcisia hertigi</name>
    <dbReference type="NCBI Taxonomy" id="2761500"/>
    <lineage>
        <taxon>Eukaryota</taxon>
        <taxon>Discoba</taxon>
        <taxon>Euglenozoa</taxon>
        <taxon>Kinetoplastea</taxon>
        <taxon>Metakinetoplastina</taxon>
        <taxon>Trypanosomatida</taxon>
        <taxon>Trypanosomatidae</taxon>
        <taxon>Leishmaniinae</taxon>
        <taxon>Porcisia</taxon>
    </lineage>
</organism>
<evidence type="ECO:0000259" key="5">
    <source>
        <dbReference type="Pfam" id="PF25455"/>
    </source>
</evidence>
<keyword evidence="2" id="KW-0809">Transit peptide</keyword>
<dbReference type="GO" id="GO:0005759">
    <property type="term" value="C:mitochondrial matrix"/>
    <property type="evidence" value="ECO:0007669"/>
    <property type="project" value="TreeGrafter"/>
</dbReference>
<evidence type="ECO:0000313" key="7">
    <source>
        <dbReference type="Proteomes" id="UP000674318"/>
    </source>
</evidence>
<dbReference type="Gene3D" id="3.30.1360.120">
    <property type="entry name" value="Probable tRNA modification gtpase trme, domain 1"/>
    <property type="match status" value="1"/>
</dbReference>
<evidence type="ECO:0000256" key="1">
    <source>
        <dbReference type="ARBA" id="ARBA00004173"/>
    </source>
</evidence>
<gene>
    <name evidence="6" type="ORF">JKF63_05657</name>
</gene>
<dbReference type="KEGG" id="phet:94291690"/>
<dbReference type="SUPFAM" id="SSF103025">
    <property type="entry name" value="Folate-binding domain"/>
    <property type="match status" value="1"/>
</dbReference>
<evidence type="ECO:0000313" key="6">
    <source>
        <dbReference type="EMBL" id="KAG5503517.1"/>
    </source>
</evidence>